<name>A0A1I8A820_9BILA</name>
<sequence>MSATQQKPIENVAPQSPEPNQDSQKLLEPKSTPAIVRARQQRREFHVSSPSDSIMSPCTKKLVGRTTRSQASHPMNILRAKQQMGIPKMADFNDGEGDAPQEQKK</sequence>
<protein>
    <submittedName>
        <fullName evidence="3">Uncharacterized protein</fullName>
    </submittedName>
</protein>
<evidence type="ECO:0000313" key="3">
    <source>
        <dbReference type="WBParaSite" id="L893_g33938.t1"/>
    </source>
</evidence>
<dbReference type="WBParaSite" id="L893_g33938.t1">
    <property type="protein sequence ID" value="L893_g33938.t1"/>
    <property type="gene ID" value="L893_g33938"/>
</dbReference>
<evidence type="ECO:0000256" key="1">
    <source>
        <dbReference type="SAM" id="MobiDB-lite"/>
    </source>
</evidence>
<dbReference type="AlphaFoldDB" id="A0A1I8A820"/>
<feature type="region of interest" description="Disordered" evidence="1">
    <location>
        <begin position="1"/>
        <end position="105"/>
    </location>
</feature>
<dbReference type="Pfam" id="PF05032">
    <property type="entry name" value="Spo12"/>
    <property type="match status" value="1"/>
</dbReference>
<keyword evidence="2" id="KW-1185">Reference proteome</keyword>
<accession>A0A1I8A820</accession>
<evidence type="ECO:0000313" key="2">
    <source>
        <dbReference type="Proteomes" id="UP000095287"/>
    </source>
</evidence>
<reference evidence="3" key="1">
    <citation type="submission" date="2016-11" db="UniProtKB">
        <authorList>
            <consortium name="WormBaseParasite"/>
        </authorList>
    </citation>
    <scope>IDENTIFICATION</scope>
</reference>
<dbReference type="InterPro" id="IPR007727">
    <property type="entry name" value="Spo12"/>
</dbReference>
<organism evidence="2 3">
    <name type="scientific">Steinernema glaseri</name>
    <dbReference type="NCBI Taxonomy" id="37863"/>
    <lineage>
        <taxon>Eukaryota</taxon>
        <taxon>Metazoa</taxon>
        <taxon>Ecdysozoa</taxon>
        <taxon>Nematoda</taxon>
        <taxon>Chromadorea</taxon>
        <taxon>Rhabditida</taxon>
        <taxon>Tylenchina</taxon>
        <taxon>Panagrolaimomorpha</taxon>
        <taxon>Strongyloidoidea</taxon>
        <taxon>Steinernematidae</taxon>
        <taxon>Steinernema</taxon>
    </lineage>
</organism>
<dbReference type="Proteomes" id="UP000095287">
    <property type="component" value="Unplaced"/>
</dbReference>
<proteinExistence type="predicted"/>